<proteinExistence type="predicted"/>
<evidence type="ECO:0000313" key="1">
    <source>
        <dbReference type="EMBL" id="KAG7051917.1"/>
    </source>
</evidence>
<keyword evidence="2" id="KW-1185">Reference proteome</keyword>
<protein>
    <submittedName>
        <fullName evidence="1">Uncharacterized protein</fullName>
    </submittedName>
</protein>
<sequence length="42" mass="4558">MLLLLLADGGGGEPPRTFVLAQPPLHCHAIETCPYLANARWD</sequence>
<comment type="caution">
    <text evidence="1">The sequence shown here is derived from an EMBL/GenBank/DDBJ whole genome shotgun (WGS) entry which is preliminary data.</text>
</comment>
<name>A0A9P7UGN5_9PEZI</name>
<accession>A0A9P7UGN5</accession>
<evidence type="ECO:0000313" key="2">
    <source>
        <dbReference type="Proteomes" id="UP000699042"/>
    </source>
</evidence>
<organism evidence="1 2">
    <name type="scientific">Colletotrichum scovillei</name>
    <dbReference type="NCBI Taxonomy" id="1209932"/>
    <lineage>
        <taxon>Eukaryota</taxon>
        <taxon>Fungi</taxon>
        <taxon>Dikarya</taxon>
        <taxon>Ascomycota</taxon>
        <taxon>Pezizomycotina</taxon>
        <taxon>Sordariomycetes</taxon>
        <taxon>Hypocreomycetidae</taxon>
        <taxon>Glomerellales</taxon>
        <taxon>Glomerellaceae</taxon>
        <taxon>Colletotrichum</taxon>
        <taxon>Colletotrichum acutatum species complex</taxon>
    </lineage>
</organism>
<dbReference type="EMBL" id="JAESDN010000004">
    <property type="protein sequence ID" value="KAG7051917.1"/>
    <property type="molecule type" value="Genomic_DNA"/>
</dbReference>
<gene>
    <name evidence="1" type="ORF">JMJ77_002529</name>
</gene>
<reference evidence="1" key="1">
    <citation type="submission" date="2021-05" db="EMBL/GenBank/DDBJ databases">
        <title>Comparative genomics of three Colletotrichum scovillei strains and genetic complementation revealed genes involved fungal growth and virulence on chili pepper.</title>
        <authorList>
            <person name="Hsieh D.-K."/>
            <person name="Chuang S.-C."/>
            <person name="Chen C.-Y."/>
            <person name="Chao Y.-T."/>
            <person name="Lu M.-Y.J."/>
            <person name="Lee M.-H."/>
            <person name="Shih M.-C."/>
        </authorList>
    </citation>
    <scope>NUCLEOTIDE SEQUENCE</scope>
    <source>
        <strain evidence="1">Coll-153</strain>
    </source>
</reference>
<dbReference type="Proteomes" id="UP000699042">
    <property type="component" value="Unassembled WGS sequence"/>
</dbReference>
<dbReference type="AlphaFoldDB" id="A0A9P7UGN5"/>